<protein>
    <recommendedName>
        <fullName evidence="2">MRN complex-interacting protein N-terminal domain-containing protein</fullName>
    </recommendedName>
</protein>
<dbReference type="AlphaFoldDB" id="A0A8C8JIR5"/>
<dbReference type="PANTHER" id="PTHR15863">
    <property type="entry name" value="MRN COMPLEX-INTERACTING PROTEIN"/>
    <property type="match status" value="1"/>
</dbReference>
<feature type="region of interest" description="Disordered" evidence="1">
    <location>
        <begin position="109"/>
        <end position="253"/>
    </location>
</feature>
<reference evidence="3" key="2">
    <citation type="submission" date="2025-09" db="UniProtKB">
        <authorList>
            <consortium name="Ensembl"/>
        </authorList>
    </citation>
    <scope>IDENTIFICATION</scope>
</reference>
<dbReference type="GO" id="GO:0003682">
    <property type="term" value="F:chromatin binding"/>
    <property type="evidence" value="ECO:0007669"/>
    <property type="project" value="TreeGrafter"/>
</dbReference>
<feature type="domain" description="MRN complex-interacting protein N-terminal" evidence="2">
    <location>
        <begin position="7"/>
        <end position="110"/>
    </location>
</feature>
<dbReference type="Ensembl" id="ENSOTST00005102807.2">
    <property type="protein sequence ID" value="ENSOTSP00005094860.1"/>
    <property type="gene ID" value="ENSOTSG00005044200.2"/>
</dbReference>
<dbReference type="GO" id="GO:0007095">
    <property type="term" value="P:mitotic G2 DNA damage checkpoint signaling"/>
    <property type="evidence" value="ECO:0007669"/>
    <property type="project" value="TreeGrafter"/>
</dbReference>
<feature type="compositionally biased region" description="Acidic residues" evidence="1">
    <location>
        <begin position="118"/>
        <end position="129"/>
    </location>
</feature>
<dbReference type="Proteomes" id="UP000694402">
    <property type="component" value="Unassembled WGS sequence"/>
</dbReference>
<accession>A0A8C8JIR5</accession>
<dbReference type="GeneTree" id="ENSGT00390000006124"/>
<dbReference type="InterPro" id="IPR049472">
    <property type="entry name" value="MRNIP_N"/>
</dbReference>
<gene>
    <name evidence="3" type="primary">MRNIP</name>
</gene>
<dbReference type="PANTHER" id="PTHR15863:SF2">
    <property type="entry name" value="MRN COMPLEX-INTERACTING PROTEIN"/>
    <property type="match status" value="1"/>
</dbReference>
<dbReference type="InterPro" id="IPR032739">
    <property type="entry name" value="MRNIP"/>
</dbReference>
<sequence>MVQEFHVLRCCSCQTYQVQQVKKSKKWNCKLCGEKQSVIKEFGRGSGVDCRRHVQKANARRGEILEEQDQRAWSRWEEVDDVAEEEVVEKAQECCNQIAEETNGSRWGKYLQTSDEGVGQEETEEEENVYMDRNHLQGNINIRKRKRGRGENEGRGYHSGEEDTMPPTQGWRTKGKSANPPQHNRPPGSLAPVQWSPKQSAPCRPPVPAYSKPPTVIEPPSTTSSKLSSTSVPYRANTATTSQPSGSSGTAVSQASKWAQFLTASPEEDETNWSGSTMHMDECQTTGSMFSNVPNVVLKNQNPFGQLACSGFSKLSGLGGGSGFLGRSTRKTFDRLKSTTPRCGVASYSEGGPAHMTLPEESKAPVCRQPLPTKHPCPTLSLGSLFYMDDDFDDTF</sequence>
<evidence type="ECO:0000313" key="4">
    <source>
        <dbReference type="Proteomes" id="UP000694402"/>
    </source>
</evidence>
<feature type="compositionally biased region" description="Polar residues" evidence="1">
    <location>
        <begin position="237"/>
        <end position="253"/>
    </location>
</feature>
<feature type="compositionally biased region" description="Low complexity" evidence="1">
    <location>
        <begin position="221"/>
        <end position="231"/>
    </location>
</feature>
<evidence type="ECO:0000256" key="1">
    <source>
        <dbReference type="SAM" id="MobiDB-lite"/>
    </source>
</evidence>
<proteinExistence type="predicted"/>
<dbReference type="GO" id="GO:0005634">
    <property type="term" value="C:nucleus"/>
    <property type="evidence" value="ECO:0007669"/>
    <property type="project" value="TreeGrafter"/>
</dbReference>
<evidence type="ECO:0000259" key="2">
    <source>
        <dbReference type="Pfam" id="PF15749"/>
    </source>
</evidence>
<feature type="compositionally biased region" description="Basic and acidic residues" evidence="1">
    <location>
        <begin position="149"/>
        <end position="161"/>
    </location>
</feature>
<reference evidence="3" key="1">
    <citation type="submission" date="2025-08" db="UniProtKB">
        <authorList>
            <consortium name="Ensembl"/>
        </authorList>
    </citation>
    <scope>IDENTIFICATION</scope>
</reference>
<keyword evidence="4" id="KW-1185">Reference proteome</keyword>
<organism evidence="3 4">
    <name type="scientific">Oncorhynchus tshawytscha</name>
    <name type="common">Chinook salmon</name>
    <name type="synonym">Salmo tshawytscha</name>
    <dbReference type="NCBI Taxonomy" id="74940"/>
    <lineage>
        <taxon>Eukaryota</taxon>
        <taxon>Metazoa</taxon>
        <taxon>Chordata</taxon>
        <taxon>Craniata</taxon>
        <taxon>Vertebrata</taxon>
        <taxon>Euteleostomi</taxon>
        <taxon>Actinopterygii</taxon>
        <taxon>Neopterygii</taxon>
        <taxon>Teleostei</taxon>
        <taxon>Protacanthopterygii</taxon>
        <taxon>Salmoniformes</taxon>
        <taxon>Salmonidae</taxon>
        <taxon>Salmoninae</taxon>
        <taxon>Oncorhynchus</taxon>
    </lineage>
</organism>
<dbReference type="Pfam" id="PF15749">
    <property type="entry name" value="MRNIP"/>
    <property type="match status" value="1"/>
</dbReference>
<evidence type="ECO:0000313" key="3">
    <source>
        <dbReference type="Ensembl" id="ENSOTSP00005094860.1"/>
    </source>
</evidence>
<name>A0A8C8JIR5_ONCTS</name>